<name>A0A0R3UH53_MESCO</name>
<gene>
    <name evidence="2" type="ORF">MCOS_LOCUS6629</name>
</gene>
<dbReference type="WBParaSite" id="MCOS_0000662801-mRNA-1">
    <property type="protein sequence ID" value="MCOS_0000662801-mRNA-1"/>
    <property type="gene ID" value="MCOS_0000662801"/>
</dbReference>
<evidence type="ECO:0000313" key="3">
    <source>
        <dbReference type="Proteomes" id="UP000267029"/>
    </source>
</evidence>
<dbReference type="AlphaFoldDB" id="A0A0R3UH53"/>
<keyword evidence="1" id="KW-0472">Membrane</keyword>
<dbReference type="Proteomes" id="UP000267029">
    <property type="component" value="Unassembled WGS sequence"/>
</dbReference>
<evidence type="ECO:0000313" key="4">
    <source>
        <dbReference type="WBParaSite" id="MCOS_0000662801-mRNA-1"/>
    </source>
</evidence>
<reference evidence="4" key="1">
    <citation type="submission" date="2017-02" db="UniProtKB">
        <authorList>
            <consortium name="WormBaseParasite"/>
        </authorList>
    </citation>
    <scope>IDENTIFICATION</scope>
</reference>
<keyword evidence="3" id="KW-1185">Reference proteome</keyword>
<keyword evidence="1" id="KW-1133">Transmembrane helix</keyword>
<proteinExistence type="predicted"/>
<protein>
    <submittedName>
        <fullName evidence="4">Synaptotagmin</fullName>
    </submittedName>
</protein>
<reference evidence="2 3" key="2">
    <citation type="submission" date="2018-10" db="EMBL/GenBank/DDBJ databases">
        <authorList>
            <consortium name="Pathogen Informatics"/>
        </authorList>
    </citation>
    <scope>NUCLEOTIDE SEQUENCE [LARGE SCALE GENOMIC DNA]</scope>
</reference>
<organism evidence="4">
    <name type="scientific">Mesocestoides corti</name>
    <name type="common">Flatworm</name>
    <dbReference type="NCBI Taxonomy" id="53468"/>
    <lineage>
        <taxon>Eukaryota</taxon>
        <taxon>Metazoa</taxon>
        <taxon>Spiralia</taxon>
        <taxon>Lophotrochozoa</taxon>
        <taxon>Platyhelminthes</taxon>
        <taxon>Cestoda</taxon>
        <taxon>Eucestoda</taxon>
        <taxon>Cyclophyllidea</taxon>
        <taxon>Mesocestoididae</taxon>
        <taxon>Mesocestoides</taxon>
    </lineage>
</organism>
<evidence type="ECO:0000256" key="1">
    <source>
        <dbReference type="SAM" id="Phobius"/>
    </source>
</evidence>
<feature type="transmembrane region" description="Helical" evidence="1">
    <location>
        <begin position="34"/>
        <end position="58"/>
    </location>
</feature>
<dbReference type="EMBL" id="UXSR01005280">
    <property type="protein sequence ID" value="VDD80626.1"/>
    <property type="molecule type" value="Genomic_DNA"/>
</dbReference>
<sequence>MTSLVNTTAKNALPPSDDICHHCNLFKGVGISLVPVAVALSGLLVVLLIAVSVICLTCQKRQKTKVKIYAPEPNSNQIVGQPKETFCISEDSLLNFDAIFSQKQQALLDSEEEDVLFDWDQCINDTCVLPEFAIVQVPLADRALAITIDLDSVVSISQSIIAVRSWCRHKDMHGACKRLSNGRSDFTGHLIG</sequence>
<keyword evidence="1" id="KW-0812">Transmembrane</keyword>
<accession>A0A0R3UH53</accession>
<evidence type="ECO:0000313" key="2">
    <source>
        <dbReference type="EMBL" id="VDD80626.1"/>
    </source>
</evidence>